<protein>
    <submittedName>
        <fullName evidence="2">Membrane protein YpdK</fullName>
    </submittedName>
</protein>
<proteinExistence type="predicted"/>
<evidence type="ECO:0000313" key="3">
    <source>
        <dbReference type="Proteomes" id="UP000706580"/>
    </source>
</evidence>
<gene>
    <name evidence="2" type="primary">ypdK</name>
    <name evidence="2" type="ORF">ITX56_00855</name>
</gene>
<organism evidence="2 3">
    <name type="scientific">Leclercia barmai</name>
    <dbReference type="NCBI Taxonomy" id="2785629"/>
    <lineage>
        <taxon>Bacteria</taxon>
        <taxon>Pseudomonadati</taxon>
        <taxon>Pseudomonadota</taxon>
        <taxon>Gammaproteobacteria</taxon>
        <taxon>Enterobacterales</taxon>
        <taxon>Enterobacteriaceae</taxon>
        <taxon>Leclercia</taxon>
    </lineage>
</organism>
<dbReference type="InterPro" id="IPR047846">
    <property type="entry name" value="YpdK"/>
</dbReference>
<keyword evidence="1" id="KW-0472">Membrane</keyword>
<accession>A0ABS7RPU4</accession>
<keyword evidence="3" id="KW-1185">Reference proteome</keyword>
<evidence type="ECO:0000256" key="1">
    <source>
        <dbReference type="SAM" id="Phobius"/>
    </source>
</evidence>
<comment type="caution">
    <text evidence="2">The sequence shown here is derived from an EMBL/GenBank/DDBJ whole genome shotgun (WGS) entry which is preliminary data.</text>
</comment>
<dbReference type="Proteomes" id="UP000706580">
    <property type="component" value="Unassembled WGS sequence"/>
</dbReference>
<sequence length="40" mass="4624">MDSVFNAYHEIRGAMNVKYFLMGFSVILFAWVGTFALMMN</sequence>
<feature type="transmembrane region" description="Helical" evidence="1">
    <location>
        <begin position="20"/>
        <end position="39"/>
    </location>
</feature>
<name>A0ABS7RPU4_9ENTR</name>
<keyword evidence="1" id="KW-1133">Transmembrane helix</keyword>
<keyword evidence="1" id="KW-0812">Transmembrane</keyword>
<dbReference type="NCBIfam" id="NF033437">
    <property type="entry name" value="YpdK"/>
    <property type="match status" value="1"/>
</dbReference>
<evidence type="ECO:0000313" key="2">
    <source>
        <dbReference type="EMBL" id="MBZ0056379.1"/>
    </source>
</evidence>
<dbReference type="EMBL" id="JADMNK010000001">
    <property type="protein sequence ID" value="MBZ0056379.1"/>
    <property type="molecule type" value="Genomic_DNA"/>
</dbReference>
<reference evidence="2 3" key="1">
    <citation type="submission" date="2020-11" db="EMBL/GenBank/DDBJ databases">
        <title>Draft Genome of Enterobacter sp. strain EMC7.</title>
        <authorList>
            <person name="Barman P."/>
            <person name="Sinha S."/>
            <person name="Sen S."/>
            <person name="Chakraborty R."/>
        </authorList>
    </citation>
    <scope>NUCLEOTIDE SEQUENCE [LARGE SCALE GENOMIC DNA]</scope>
    <source>
        <strain evidence="2 3">EMC7</strain>
    </source>
</reference>